<dbReference type="GO" id="GO:0030894">
    <property type="term" value="C:replisome"/>
    <property type="evidence" value="ECO:0007669"/>
    <property type="project" value="TreeGrafter"/>
</dbReference>
<evidence type="ECO:0000256" key="4">
    <source>
        <dbReference type="ARBA" id="ARBA00022801"/>
    </source>
</evidence>
<dbReference type="InterPro" id="IPR032284">
    <property type="entry name" value="RecQ_Zn-bd"/>
</dbReference>
<dbReference type="Pfam" id="PF12840">
    <property type="entry name" value="HTH_20"/>
    <property type="match status" value="1"/>
</dbReference>
<dbReference type="PANTHER" id="PTHR13710">
    <property type="entry name" value="DNA HELICASE RECQ FAMILY MEMBER"/>
    <property type="match status" value="1"/>
</dbReference>
<keyword evidence="4" id="KW-0378">Hydrolase</keyword>
<reference evidence="15 16" key="1">
    <citation type="journal article" date="2015" name="Stand. Genomic Sci.">
        <title>Genomic Encyclopedia of Bacterial and Archaeal Type Strains, Phase III: the genomes of soil and plant-associated and newly described type strains.</title>
        <authorList>
            <person name="Whitman W.B."/>
            <person name="Woyke T."/>
            <person name="Klenk H.P."/>
            <person name="Zhou Y."/>
            <person name="Lilburn T.G."/>
            <person name="Beck B.J."/>
            <person name="De Vos P."/>
            <person name="Vandamme P."/>
            <person name="Eisen J.A."/>
            <person name="Garrity G."/>
            <person name="Hugenholtz P."/>
            <person name="Kyrpides N.C."/>
        </authorList>
    </citation>
    <scope>NUCLEOTIDE SEQUENCE [LARGE SCALE GENOMIC DNA]</scope>
    <source>
        <strain evidence="15 16">CECT 7306</strain>
    </source>
</reference>
<organism evidence="15 16">
    <name type="scientific">Pseudokineococcus lusitanus</name>
    <dbReference type="NCBI Taxonomy" id="763993"/>
    <lineage>
        <taxon>Bacteria</taxon>
        <taxon>Bacillati</taxon>
        <taxon>Actinomycetota</taxon>
        <taxon>Actinomycetes</taxon>
        <taxon>Kineosporiales</taxon>
        <taxon>Kineosporiaceae</taxon>
        <taxon>Pseudokineococcus</taxon>
    </lineage>
</organism>
<dbReference type="Gene3D" id="1.10.10.10">
    <property type="entry name" value="Winged helix-like DNA-binding domain superfamily/Winged helix DNA-binding domain"/>
    <property type="match status" value="1"/>
</dbReference>
<keyword evidence="5 15" id="KW-0347">Helicase</keyword>
<accession>A0A3N1HSZ7</accession>
<dbReference type="Pfam" id="PF00271">
    <property type="entry name" value="Helicase_C"/>
    <property type="match status" value="1"/>
</dbReference>
<dbReference type="Gene3D" id="3.40.50.300">
    <property type="entry name" value="P-loop containing nucleotide triphosphate hydrolases"/>
    <property type="match status" value="2"/>
</dbReference>
<evidence type="ECO:0000256" key="3">
    <source>
        <dbReference type="ARBA" id="ARBA00022741"/>
    </source>
</evidence>
<dbReference type="SMART" id="SM00487">
    <property type="entry name" value="DEXDc"/>
    <property type="match status" value="1"/>
</dbReference>
<dbReference type="Proteomes" id="UP000276232">
    <property type="component" value="Unassembled WGS sequence"/>
</dbReference>
<evidence type="ECO:0000259" key="13">
    <source>
        <dbReference type="PROSITE" id="PS51192"/>
    </source>
</evidence>
<dbReference type="SMART" id="SM00490">
    <property type="entry name" value="HELICc"/>
    <property type="match status" value="1"/>
</dbReference>
<dbReference type="PROSITE" id="PS51192">
    <property type="entry name" value="HELICASE_ATP_BIND_1"/>
    <property type="match status" value="1"/>
</dbReference>
<dbReference type="PANTHER" id="PTHR13710:SF105">
    <property type="entry name" value="ATP-DEPENDENT DNA HELICASE Q1"/>
    <property type="match status" value="1"/>
</dbReference>
<dbReference type="GO" id="GO:0006281">
    <property type="term" value="P:DNA repair"/>
    <property type="evidence" value="ECO:0007669"/>
    <property type="project" value="TreeGrafter"/>
</dbReference>
<proteinExistence type="inferred from homology"/>
<comment type="similarity">
    <text evidence="1">Belongs to the helicase family. RecQ subfamily.</text>
</comment>
<feature type="domain" description="Helicase ATP-binding" evidence="13">
    <location>
        <begin position="23"/>
        <end position="191"/>
    </location>
</feature>
<dbReference type="EMBL" id="RJKN01000001">
    <property type="protein sequence ID" value="ROP45645.1"/>
    <property type="molecule type" value="Genomic_DNA"/>
</dbReference>
<evidence type="ECO:0000256" key="6">
    <source>
        <dbReference type="ARBA" id="ARBA00022840"/>
    </source>
</evidence>
<dbReference type="GO" id="GO:0006310">
    <property type="term" value="P:DNA recombination"/>
    <property type="evidence" value="ECO:0007669"/>
    <property type="project" value="InterPro"/>
</dbReference>
<dbReference type="OrthoDB" id="9760034at2"/>
<keyword evidence="3" id="KW-0547">Nucleotide-binding</keyword>
<keyword evidence="7" id="KW-0238">DNA-binding</keyword>
<dbReference type="InterPro" id="IPR004589">
    <property type="entry name" value="DNA_helicase_ATP-dep_RecQ"/>
</dbReference>
<evidence type="ECO:0000256" key="8">
    <source>
        <dbReference type="ARBA" id="ARBA00023235"/>
    </source>
</evidence>
<keyword evidence="6" id="KW-0067">ATP-binding</keyword>
<evidence type="ECO:0000256" key="1">
    <source>
        <dbReference type="ARBA" id="ARBA00005446"/>
    </source>
</evidence>
<evidence type="ECO:0000259" key="14">
    <source>
        <dbReference type="PROSITE" id="PS51194"/>
    </source>
</evidence>
<name>A0A3N1HSZ7_9ACTN</name>
<feature type="domain" description="Helicase C-terminal" evidence="14">
    <location>
        <begin position="232"/>
        <end position="384"/>
    </location>
</feature>
<dbReference type="InterPro" id="IPR014001">
    <property type="entry name" value="Helicase_ATP-bd"/>
</dbReference>
<dbReference type="GO" id="GO:0043590">
    <property type="term" value="C:bacterial nucleoid"/>
    <property type="evidence" value="ECO:0007669"/>
    <property type="project" value="TreeGrafter"/>
</dbReference>
<dbReference type="InterPro" id="IPR036388">
    <property type="entry name" value="WH-like_DNA-bd_sf"/>
</dbReference>
<dbReference type="GO" id="GO:0009378">
    <property type="term" value="F:four-way junction helicase activity"/>
    <property type="evidence" value="ECO:0007669"/>
    <property type="project" value="TreeGrafter"/>
</dbReference>
<evidence type="ECO:0000313" key="15">
    <source>
        <dbReference type="EMBL" id="ROP45645.1"/>
    </source>
</evidence>
<dbReference type="SUPFAM" id="SSF52540">
    <property type="entry name" value="P-loop containing nucleoside triphosphate hydrolases"/>
    <property type="match status" value="1"/>
</dbReference>
<comment type="caution">
    <text evidence="15">The sequence shown here is derived from an EMBL/GenBank/DDBJ whole genome shotgun (WGS) entry which is preliminary data.</text>
</comment>
<dbReference type="Pfam" id="PF00270">
    <property type="entry name" value="DEAD"/>
    <property type="match status" value="1"/>
</dbReference>
<dbReference type="Pfam" id="PF16124">
    <property type="entry name" value="RecQ_Zn_bind"/>
    <property type="match status" value="1"/>
</dbReference>
<dbReference type="GO" id="GO:0005524">
    <property type="term" value="F:ATP binding"/>
    <property type="evidence" value="ECO:0007669"/>
    <property type="project" value="UniProtKB-KW"/>
</dbReference>
<dbReference type="GO" id="GO:0016787">
    <property type="term" value="F:hydrolase activity"/>
    <property type="evidence" value="ECO:0007669"/>
    <property type="project" value="UniProtKB-KW"/>
</dbReference>
<comment type="catalytic activity">
    <reaction evidence="9">
        <text>Couples ATP hydrolysis with the unwinding of duplex DNA by translocating in the 3'-5' direction.</text>
        <dbReference type="EC" id="5.6.2.4"/>
    </reaction>
</comment>
<evidence type="ECO:0000256" key="7">
    <source>
        <dbReference type="ARBA" id="ARBA00023125"/>
    </source>
</evidence>
<evidence type="ECO:0000256" key="2">
    <source>
        <dbReference type="ARBA" id="ARBA00022723"/>
    </source>
</evidence>
<dbReference type="GO" id="GO:0003677">
    <property type="term" value="F:DNA binding"/>
    <property type="evidence" value="ECO:0007669"/>
    <property type="project" value="UniProtKB-KW"/>
</dbReference>
<keyword evidence="2" id="KW-0479">Metal-binding</keyword>
<keyword evidence="16" id="KW-1185">Reference proteome</keyword>
<dbReference type="InterPro" id="IPR001650">
    <property type="entry name" value="Helicase_C-like"/>
</dbReference>
<dbReference type="PROSITE" id="PS51194">
    <property type="entry name" value="HELICASE_CTER"/>
    <property type="match status" value="1"/>
</dbReference>
<dbReference type="CDD" id="cd17920">
    <property type="entry name" value="DEXHc_RecQ"/>
    <property type="match status" value="1"/>
</dbReference>
<gene>
    <name evidence="15" type="ORF">EDC03_0250</name>
</gene>
<dbReference type="InterPro" id="IPR011545">
    <property type="entry name" value="DEAD/DEAH_box_helicase_dom"/>
</dbReference>
<evidence type="ECO:0000256" key="9">
    <source>
        <dbReference type="ARBA" id="ARBA00034617"/>
    </source>
</evidence>
<dbReference type="SUPFAM" id="SSF46785">
    <property type="entry name" value="Winged helix' DNA-binding domain"/>
    <property type="match status" value="1"/>
</dbReference>
<evidence type="ECO:0000256" key="12">
    <source>
        <dbReference type="ARBA" id="ARBA00044550"/>
    </source>
</evidence>
<keyword evidence="8" id="KW-0413">Isomerase</keyword>
<evidence type="ECO:0000256" key="10">
    <source>
        <dbReference type="ARBA" id="ARBA00034808"/>
    </source>
</evidence>
<dbReference type="InParanoid" id="A0A3N1HSZ7"/>
<evidence type="ECO:0000313" key="16">
    <source>
        <dbReference type="Proteomes" id="UP000276232"/>
    </source>
</evidence>
<dbReference type="EC" id="5.6.2.4" evidence="10"/>
<dbReference type="NCBIfam" id="TIGR00614">
    <property type="entry name" value="recQ_fam"/>
    <property type="match status" value="1"/>
</dbReference>
<dbReference type="GO" id="GO:0043138">
    <property type="term" value="F:3'-5' DNA helicase activity"/>
    <property type="evidence" value="ECO:0007669"/>
    <property type="project" value="UniProtKB-EC"/>
</dbReference>
<evidence type="ECO:0000256" key="5">
    <source>
        <dbReference type="ARBA" id="ARBA00022806"/>
    </source>
</evidence>
<dbReference type="AlphaFoldDB" id="A0A3N1HSZ7"/>
<sequence length="554" mass="58850">MVEAAVEEVLGEGAELRPAQARALAALEHADTLLVARSGAGKTAVYQVASRVAGGLTLVVSPLIALQRDQARTLVEGGQRAEVLNSTLSAARRRDVLRRAVEGDLDLLLLAPEQLVREQTAEALAGADVRLLVVDEAHVVSDWGHDFRPDFLQVGAAARRLGADRVLALTATASPAVRRDVVERLGLRDAEVVVDDVDRPNIHLAVRAAEDAHARALVVADEVAAACGAGTGEDDTDDDARPDRPAGGCGIVYVQTRAEVDELAVLLERRGLEPLRYHGGLPAAERSRVGDAFLEGERDLVVATSAFGMGVDRADVRFVVHSGPAPSLDAYYQEVGRAGRDGEPAWALLVHTGTDTSLGRLYAAGGGPKRATIRAVVPALQAAGAEGLTRAELAEQADVSPRTLSRTLGALTQVGVVSAGQGGRSVWVDGDETGTQIADRVEAEKERRRRLDESAVEMVERYAGTDDCRRRLLLELLGEEHPERCGACDSCDAGTARDVEDAGWHGGQRVHHGRFGDGVVASVDTNTVTVLFEDEGYKTLGVRLVEEHDLLESA</sequence>
<dbReference type="InterPro" id="IPR027417">
    <property type="entry name" value="P-loop_NTPase"/>
</dbReference>
<evidence type="ECO:0000256" key="11">
    <source>
        <dbReference type="ARBA" id="ARBA00044535"/>
    </source>
</evidence>
<protein>
    <recommendedName>
        <fullName evidence="11">ATP-dependent DNA helicase RecQ</fullName>
        <ecNumber evidence="10">5.6.2.4</ecNumber>
    </recommendedName>
    <alternativeName>
        <fullName evidence="12">DNA 3'-5' helicase RecQ</fullName>
    </alternativeName>
</protein>
<dbReference type="GO" id="GO:0046872">
    <property type="term" value="F:metal ion binding"/>
    <property type="evidence" value="ECO:0007669"/>
    <property type="project" value="UniProtKB-KW"/>
</dbReference>
<dbReference type="InterPro" id="IPR036390">
    <property type="entry name" value="WH_DNA-bd_sf"/>
</dbReference>
<dbReference type="GO" id="GO:0005737">
    <property type="term" value="C:cytoplasm"/>
    <property type="evidence" value="ECO:0007669"/>
    <property type="project" value="TreeGrafter"/>
</dbReference>